<reference evidence="2" key="1">
    <citation type="submission" date="2016-11" db="UniProtKB">
        <authorList>
            <consortium name="WormBaseParasite"/>
        </authorList>
    </citation>
    <scope>IDENTIFICATION</scope>
    <source>
        <strain evidence="2">KR3021</strain>
    </source>
</reference>
<evidence type="ECO:0000313" key="2">
    <source>
        <dbReference type="WBParaSite" id="RSKR_0001015900.1"/>
    </source>
</evidence>
<proteinExistence type="predicted"/>
<protein>
    <submittedName>
        <fullName evidence="2">DET1 homolog</fullName>
    </submittedName>
</protein>
<sequence>MDRTIHDNRLSMVNLRSKSRKEISFRAMKRNLATNNYRPGTASLIYNRSLTNYIRINDVISNCEHMPGMFILKFSWDGKRMYTVYYDSLRVGVYDYLGIQNFRMQEVENSFPNVFKLKSSFDIGQHFNVVMSRSSVHKDLFYEFVGSPFIAIGLSRLAGGAEIVSNPNEINGDTIEEPRVCDSLEVVIMNIETGEITDSYKTIHGKKTNALYFVTFRKFIFAVLIQSAQTIDVVQLDKVTGKCQLLQRIGRNVYHDDQVYLSMNRNGDRFQETCMSGLKQKIMAFIVKNNVVSALHPNKFHFMSGIKGLKMSNLQLIKENIIFIKFTQYSINNPNQAVPEDQNIFYFILYDWTKAEVLGVYDHHSMELVNYIIKNNSDFKHSCPPDTFSCSNRHINTPKDILIRPRKIPGLDMMITPLPNVKKFLGYYPLRTTPCCSRSPFFDTENFQLTNGKITLNPDLDRIDADQFFRVYNKIQKRSQFELLLPGVRKQQTQLLFHPTDPFIIVVDILRNYRPCIFFLPKGGKIDEEMIAGSESINDEIKRNNLNYFRSLKDDE</sequence>
<dbReference type="WBParaSite" id="RSKR_0001015900.1">
    <property type="protein sequence ID" value="RSKR_0001015900.1"/>
    <property type="gene ID" value="RSKR_0001015900"/>
</dbReference>
<dbReference type="Proteomes" id="UP000095286">
    <property type="component" value="Unplaced"/>
</dbReference>
<name>A0AC35UDY6_9BILA</name>
<evidence type="ECO:0000313" key="1">
    <source>
        <dbReference type="Proteomes" id="UP000095286"/>
    </source>
</evidence>
<accession>A0AC35UDY6</accession>
<organism evidence="1 2">
    <name type="scientific">Rhabditophanes sp. KR3021</name>
    <dbReference type="NCBI Taxonomy" id="114890"/>
    <lineage>
        <taxon>Eukaryota</taxon>
        <taxon>Metazoa</taxon>
        <taxon>Ecdysozoa</taxon>
        <taxon>Nematoda</taxon>
        <taxon>Chromadorea</taxon>
        <taxon>Rhabditida</taxon>
        <taxon>Tylenchina</taxon>
        <taxon>Panagrolaimomorpha</taxon>
        <taxon>Strongyloidoidea</taxon>
        <taxon>Alloionematidae</taxon>
        <taxon>Rhabditophanes</taxon>
    </lineage>
</organism>